<evidence type="ECO:0000256" key="2">
    <source>
        <dbReference type="ARBA" id="ARBA00022729"/>
    </source>
</evidence>
<reference evidence="7 8" key="2">
    <citation type="journal article" date="2008" name="BMC Genomics">
        <title>Comparative genomics-based investigation of resequencing targets in Vibrio fischeri: focus on point miscalls and artefactual expansions.</title>
        <authorList>
            <person name="Mandel M.J."/>
            <person name="Stabb E.V."/>
            <person name="Ruby E.G."/>
        </authorList>
    </citation>
    <scope>NUCLEOTIDE SEQUENCE [LARGE SCALE GENOMIC DNA]</scope>
    <source>
        <strain evidence="8">ATCC 700601 / ES114</strain>
    </source>
</reference>
<dbReference type="PROSITE" id="PS51257">
    <property type="entry name" value="PROKAR_LIPOPROTEIN"/>
    <property type="match status" value="1"/>
</dbReference>
<evidence type="ECO:0000256" key="3">
    <source>
        <dbReference type="ARBA" id="ARBA00023136"/>
    </source>
</evidence>
<dbReference type="Proteomes" id="UP000000537">
    <property type="component" value="Plasmid pES100"/>
</dbReference>
<dbReference type="InterPro" id="IPR050810">
    <property type="entry name" value="Bact_Secretion_Sys_Channel"/>
</dbReference>
<dbReference type="PATRIC" id="fig|312309.11.peg.3795"/>
<geneLocation type="plasmid" evidence="7 8">
    <name>pES100</name>
</geneLocation>
<dbReference type="Gene3D" id="3.55.50.30">
    <property type="match status" value="1"/>
</dbReference>
<dbReference type="PANTHER" id="PTHR30332">
    <property type="entry name" value="PROBABLE GENERAL SECRETION PATHWAY PROTEIN D"/>
    <property type="match status" value="1"/>
</dbReference>
<dbReference type="AlphaFoldDB" id="Q5DY78"/>
<evidence type="ECO:0000256" key="5">
    <source>
        <dbReference type="SAM" id="SignalP"/>
    </source>
</evidence>
<proteinExistence type="inferred from homology"/>
<sequence length="479" mass="52941">MRKFLYGSLALLMLSGCASQEFKDNLAFNDAIHQSIGEQSNSKLYKKVNFITKPPMVVTPIVENVDMEWLKKPSNVNAIELPLSVVLEQLMSDVNIPIYFSKDVQPSTPITLNFSSSRQDVLNSLSKESGYGIEYKNNRLEISKYITRVFTLNMPSGTMSGQLGSQGQSSSEDSARIEGQYLNVEYKDVQIVDEIAASLEKVLGGDDIAKKSISVSPALSSVTVTATIDQMQDIEYVIDHYKKELSKQVILDIQMIEFRSNLGTEHSIDWNIVKDTGNGLLQFFVPGTTTISQGAGYGLAFTGKGKWTGTESFIRVLEQQGSVSTQTPITAMILNNQPAKITQQNVIPYIYEASSESSEGVISASVTRKTEVEGVDMMVNSIIQDEYVSLRISGQLQKIFNRSTEKVGDVNLGMLSTQKSEITFANKLRYGQTFVIASVKQTSKTAEQTKSFWTELFGGTGTRNDTVETLVLLTPRKGY</sequence>
<keyword evidence="2 5" id="KW-0732">Signal</keyword>
<feature type="chain" id="PRO_5004254510" description="Type II/III secretion system secretin-like domain-containing protein" evidence="5">
    <location>
        <begin position="21"/>
        <end position="479"/>
    </location>
</feature>
<dbReference type="HOGENOM" id="CLU_571010_0_0_6"/>
<dbReference type="eggNOG" id="COG1450">
    <property type="taxonomic scope" value="Bacteria"/>
</dbReference>
<protein>
    <recommendedName>
        <fullName evidence="6">Type II/III secretion system secretin-like domain-containing protein</fullName>
    </recommendedName>
</protein>
<dbReference type="EMBL" id="CP000022">
    <property type="protein sequence ID" value="AAW88268.1"/>
    <property type="molecule type" value="Genomic_DNA"/>
</dbReference>
<dbReference type="Pfam" id="PF00263">
    <property type="entry name" value="Secretin"/>
    <property type="match status" value="1"/>
</dbReference>
<evidence type="ECO:0000256" key="1">
    <source>
        <dbReference type="ARBA" id="ARBA00004370"/>
    </source>
</evidence>
<gene>
    <name evidence="7" type="ordered locus">VF_B0026</name>
</gene>
<evidence type="ECO:0000313" key="7">
    <source>
        <dbReference type="EMBL" id="AAW88268.1"/>
    </source>
</evidence>
<accession>Q5DY78</accession>
<evidence type="ECO:0000313" key="8">
    <source>
        <dbReference type="Proteomes" id="UP000000537"/>
    </source>
</evidence>
<dbReference type="PANTHER" id="PTHR30332:SF24">
    <property type="entry name" value="SECRETIN GSPD-RELATED"/>
    <property type="match status" value="1"/>
</dbReference>
<dbReference type="RefSeq" id="WP_011263984.1">
    <property type="nucleotide sequence ID" value="NC_006842.1"/>
</dbReference>
<dbReference type="InterPro" id="IPR004846">
    <property type="entry name" value="T2SS/T3SS_dom"/>
</dbReference>
<reference evidence="7 8" key="1">
    <citation type="journal article" date="2005" name="Proc. Natl. Acad. Sci. U.S.A.">
        <title>Complete genome sequence of Vibrio fischeri: a symbiotic bacterium with pathogenic congeners.</title>
        <authorList>
            <person name="Ruby E.G."/>
            <person name="Urbanowski M."/>
            <person name="Campbell J."/>
            <person name="Dunn A."/>
            <person name="Faini M."/>
            <person name="Gunsalus R."/>
            <person name="Lostroh P."/>
            <person name="Lupp C."/>
            <person name="McCann J."/>
            <person name="Millikan D."/>
            <person name="Schaefer A."/>
            <person name="Stabb E."/>
            <person name="Stevens A."/>
            <person name="Visick K."/>
            <person name="Whistler C."/>
            <person name="Greenberg E.P."/>
        </authorList>
    </citation>
    <scope>NUCLEOTIDE SEQUENCE [LARGE SCALE GENOMIC DNA]</scope>
    <source>
        <strain evidence="8">ATCC 700601 / ES114</strain>
    </source>
</reference>
<keyword evidence="7" id="KW-0614">Plasmid</keyword>
<feature type="signal peptide" evidence="5">
    <location>
        <begin position="1"/>
        <end position="20"/>
    </location>
</feature>
<dbReference type="GO" id="GO:0009306">
    <property type="term" value="P:protein secretion"/>
    <property type="evidence" value="ECO:0007669"/>
    <property type="project" value="InterPro"/>
</dbReference>
<dbReference type="GO" id="GO:0016020">
    <property type="term" value="C:membrane"/>
    <property type="evidence" value="ECO:0007669"/>
    <property type="project" value="UniProtKB-SubCell"/>
</dbReference>
<comment type="subcellular location">
    <subcellularLocation>
        <location evidence="1">Membrane</location>
    </subcellularLocation>
</comment>
<dbReference type="KEGG" id="vfi:VF_B0026"/>
<name>Q5DY78_ALIF1</name>
<dbReference type="GeneID" id="54166519"/>
<keyword evidence="8" id="KW-1185">Reference proteome</keyword>
<keyword evidence="3" id="KW-0472">Membrane</keyword>
<dbReference type="GO" id="GO:0015627">
    <property type="term" value="C:type II protein secretion system complex"/>
    <property type="evidence" value="ECO:0007669"/>
    <property type="project" value="TreeGrafter"/>
</dbReference>
<organism evidence="7 8">
    <name type="scientific">Aliivibrio fischeri (strain ATCC 700601 / ES114)</name>
    <name type="common">Vibrio fischeri</name>
    <dbReference type="NCBI Taxonomy" id="312309"/>
    <lineage>
        <taxon>Bacteria</taxon>
        <taxon>Pseudomonadati</taxon>
        <taxon>Pseudomonadota</taxon>
        <taxon>Gammaproteobacteria</taxon>
        <taxon>Vibrionales</taxon>
        <taxon>Vibrionaceae</taxon>
        <taxon>Aliivibrio</taxon>
    </lineage>
</organism>
<evidence type="ECO:0000256" key="4">
    <source>
        <dbReference type="RuleBase" id="RU004003"/>
    </source>
</evidence>
<dbReference type="OrthoDB" id="5857380at2"/>
<dbReference type="EnsemblBacteria" id="AAW88268">
    <property type="protein sequence ID" value="AAW88268"/>
    <property type="gene ID" value="VF_B0026"/>
</dbReference>
<feature type="domain" description="Type II/III secretion system secretin-like" evidence="6">
    <location>
        <begin position="317"/>
        <end position="476"/>
    </location>
</feature>
<comment type="similarity">
    <text evidence="4">Belongs to the bacterial secretin family.</text>
</comment>
<evidence type="ECO:0000259" key="6">
    <source>
        <dbReference type="Pfam" id="PF00263"/>
    </source>
</evidence>